<reference evidence="2" key="1">
    <citation type="journal article" date="2020" name="Nature">
        <title>Giant virus diversity and host interactions through global metagenomics.</title>
        <authorList>
            <person name="Schulz F."/>
            <person name="Roux S."/>
            <person name="Paez-Espino D."/>
            <person name="Jungbluth S."/>
            <person name="Walsh D.A."/>
            <person name="Denef V.J."/>
            <person name="McMahon K.D."/>
            <person name="Konstantinidis K.T."/>
            <person name="Eloe-Fadrosh E.A."/>
            <person name="Kyrpides N.C."/>
            <person name="Woyke T."/>
        </authorList>
    </citation>
    <scope>NUCLEOTIDE SEQUENCE</scope>
    <source>
        <strain evidence="2">GVMAG-M-3300010158-55</strain>
    </source>
</reference>
<dbReference type="AlphaFoldDB" id="A0A6C0B9U5"/>
<feature type="transmembrane region" description="Helical" evidence="1">
    <location>
        <begin position="16"/>
        <end position="33"/>
    </location>
</feature>
<evidence type="ECO:0000256" key="1">
    <source>
        <dbReference type="SAM" id="Phobius"/>
    </source>
</evidence>
<organism evidence="2">
    <name type="scientific">viral metagenome</name>
    <dbReference type="NCBI Taxonomy" id="1070528"/>
    <lineage>
        <taxon>unclassified sequences</taxon>
        <taxon>metagenomes</taxon>
        <taxon>organismal metagenomes</taxon>
    </lineage>
</organism>
<keyword evidence="1" id="KW-0472">Membrane</keyword>
<keyword evidence="1" id="KW-1133">Transmembrane helix</keyword>
<accession>A0A6C0B9U5</accession>
<name>A0A6C0B9U5_9ZZZZ</name>
<protein>
    <submittedName>
        <fullName evidence="2">Uncharacterized protein</fullName>
    </submittedName>
</protein>
<sequence length="36" mass="4136">MGNAPLQTIQQSKKHIVVIINILILSMLLQYYLPIK</sequence>
<proteinExistence type="predicted"/>
<evidence type="ECO:0000313" key="2">
    <source>
        <dbReference type="EMBL" id="QHS88339.1"/>
    </source>
</evidence>
<dbReference type="EMBL" id="MN739095">
    <property type="protein sequence ID" value="QHS88339.1"/>
    <property type="molecule type" value="Genomic_DNA"/>
</dbReference>
<keyword evidence="1" id="KW-0812">Transmembrane</keyword>